<dbReference type="InterPro" id="IPR050312">
    <property type="entry name" value="IolE/XylAMocC-like"/>
</dbReference>
<feature type="domain" description="Xylose isomerase-like TIM barrel" evidence="1">
    <location>
        <begin position="26"/>
        <end position="256"/>
    </location>
</feature>
<protein>
    <recommendedName>
        <fullName evidence="1">Xylose isomerase-like TIM barrel domain-containing protein</fullName>
    </recommendedName>
</protein>
<evidence type="ECO:0000259" key="1">
    <source>
        <dbReference type="Pfam" id="PF01261"/>
    </source>
</evidence>
<dbReference type="PANTHER" id="PTHR12110">
    <property type="entry name" value="HYDROXYPYRUVATE ISOMERASE"/>
    <property type="match status" value="1"/>
</dbReference>
<sequence length="292" mass="33231">MFSYAIITDEVSQDLDVIIKFGQEFQLDGIEIRSIWDKPPHRLDGDDIDLIKGKMQDAGMKVFGIAAPFLKCDINNNEEYREHLDILRNSIRLAQALDTNLVRVFAFWRQDPLESYMDQIVERYKEPIRIAESEGVILGMENEASTMIGTGRDTYELIKRLDSTAVQAIWDPCNEFHDDRGEAPYPDGYNHVKDQVVHVHIKDAVQEGPGGAVCVPMGDGEIDYKGQFGALRDDGYTGCISLETHWRPKPDQIEKDLLDRPGGWAFSEMGEEASRICFENTFELLKEIGIQR</sequence>
<dbReference type="InterPro" id="IPR036237">
    <property type="entry name" value="Xyl_isomerase-like_sf"/>
</dbReference>
<name>A0A382EE46_9ZZZZ</name>
<dbReference type="Gene3D" id="3.20.20.150">
    <property type="entry name" value="Divalent-metal-dependent TIM barrel enzymes"/>
    <property type="match status" value="1"/>
</dbReference>
<dbReference type="InterPro" id="IPR013022">
    <property type="entry name" value="Xyl_isomerase-like_TIM-brl"/>
</dbReference>
<gene>
    <name evidence="2" type="ORF">METZ01_LOCUS201533</name>
</gene>
<accession>A0A382EE46</accession>
<organism evidence="2">
    <name type="scientific">marine metagenome</name>
    <dbReference type="NCBI Taxonomy" id="408172"/>
    <lineage>
        <taxon>unclassified sequences</taxon>
        <taxon>metagenomes</taxon>
        <taxon>ecological metagenomes</taxon>
    </lineage>
</organism>
<evidence type="ECO:0000313" key="2">
    <source>
        <dbReference type="EMBL" id="SVB48679.1"/>
    </source>
</evidence>
<dbReference type="SUPFAM" id="SSF51658">
    <property type="entry name" value="Xylose isomerase-like"/>
    <property type="match status" value="1"/>
</dbReference>
<dbReference type="Pfam" id="PF01261">
    <property type="entry name" value="AP_endonuc_2"/>
    <property type="match status" value="1"/>
</dbReference>
<reference evidence="2" key="1">
    <citation type="submission" date="2018-05" db="EMBL/GenBank/DDBJ databases">
        <authorList>
            <person name="Lanie J.A."/>
            <person name="Ng W.-L."/>
            <person name="Kazmierczak K.M."/>
            <person name="Andrzejewski T.M."/>
            <person name="Davidsen T.M."/>
            <person name="Wayne K.J."/>
            <person name="Tettelin H."/>
            <person name="Glass J.I."/>
            <person name="Rusch D."/>
            <person name="Podicherti R."/>
            <person name="Tsui H.-C.T."/>
            <person name="Winkler M.E."/>
        </authorList>
    </citation>
    <scope>NUCLEOTIDE SEQUENCE</scope>
</reference>
<dbReference type="AlphaFoldDB" id="A0A382EE46"/>
<dbReference type="EMBL" id="UINC01043936">
    <property type="protein sequence ID" value="SVB48679.1"/>
    <property type="molecule type" value="Genomic_DNA"/>
</dbReference>
<dbReference type="PANTHER" id="PTHR12110:SF41">
    <property type="entry name" value="INOSOSE DEHYDRATASE"/>
    <property type="match status" value="1"/>
</dbReference>
<proteinExistence type="predicted"/>